<accession>A0A6G0WHJ6</accession>
<dbReference type="VEuPathDB" id="FungiDB:AeMF1_013342"/>
<comment type="caution">
    <text evidence="1">The sequence shown here is derived from an EMBL/GenBank/DDBJ whole genome shotgun (WGS) entry which is preliminary data.</text>
</comment>
<keyword evidence="2" id="KW-1185">Reference proteome</keyword>
<dbReference type="AlphaFoldDB" id="A0A6G0WHJ6"/>
<protein>
    <recommendedName>
        <fullName evidence="3">DDE Tnp4 domain-containing protein</fullName>
    </recommendedName>
</protein>
<dbReference type="Pfam" id="PF04827">
    <property type="entry name" value="Plant_tran"/>
    <property type="match status" value="1"/>
</dbReference>
<sequence length="233" mass="26613">MLGSLDCMHWFWDKRPRAVAGQSTGKDGKPSLVLEAVATQDLWIWHCFFGSAGSCNDINILDRSPLLSDLYNDKPLGISHVINGTQRTTPYYLTDGIYPDWTVFVNSLSAPDTLKKKHFVRMQEACRKDVERAFGVLQGRWHILAKPCKLWLKEDMAMAIRACIIMHNMIIEHDRHHGSPPESLTQPDDCVPFVPCEFVVFQTNMAKLRDTQGHVQLRNDLVEHLWGLKGKEE</sequence>
<dbReference type="EMBL" id="VJMJ01000212">
    <property type="protein sequence ID" value="KAF0726648.1"/>
    <property type="molecule type" value="Genomic_DNA"/>
</dbReference>
<dbReference type="PANTHER" id="PTHR47150">
    <property type="entry name" value="OS12G0169200 PROTEIN"/>
    <property type="match status" value="1"/>
</dbReference>
<proteinExistence type="predicted"/>
<dbReference type="PANTHER" id="PTHR47150:SF5">
    <property type="entry name" value="OS07G0546750 PROTEIN"/>
    <property type="match status" value="1"/>
</dbReference>
<evidence type="ECO:0000313" key="2">
    <source>
        <dbReference type="Proteomes" id="UP000481153"/>
    </source>
</evidence>
<dbReference type="InterPro" id="IPR006912">
    <property type="entry name" value="Harbinger_derived_prot"/>
</dbReference>
<reference evidence="1 2" key="1">
    <citation type="submission" date="2019-07" db="EMBL/GenBank/DDBJ databases">
        <title>Genomics analysis of Aphanomyces spp. identifies a new class of oomycete effector associated with host adaptation.</title>
        <authorList>
            <person name="Gaulin E."/>
        </authorList>
    </citation>
    <scope>NUCLEOTIDE SEQUENCE [LARGE SCALE GENOMIC DNA]</scope>
    <source>
        <strain evidence="1 2">ATCC 201684</strain>
    </source>
</reference>
<organism evidence="1 2">
    <name type="scientific">Aphanomyces euteiches</name>
    <dbReference type="NCBI Taxonomy" id="100861"/>
    <lineage>
        <taxon>Eukaryota</taxon>
        <taxon>Sar</taxon>
        <taxon>Stramenopiles</taxon>
        <taxon>Oomycota</taxon>
        <taxon>Saprolegniomycetes</taxon>
        <taxon>Saprolegniales</taxon>
        <taxon>Verrucalvaceae</taxon>
        <taxon>Aphanomyces</taxon>
    </lineage>
</organism>
<evidence type="ECO:0000313" key="1">
    <source>
        <dbReference type="EMBL" id="KAF0726648.1"/>
    </source>
</evidence>
<evidence type="ECO:0008006" key="3">
    <source>
        <dbReference type="Google" id="ProtNLM"/>
    </source>
</evidence>
<name>A0A6G0WHJ6_9STRA</name>
<gene>
    <name evidence="1" type="ORF">Ae201684_015157</name>
</gene>
<dbReference type="Proteomes" id="UP000481153">
    <property type="component" value="Unassembled WGS sequence"/>
</dbReference>